<dbReference type="OrthoDB" id="8953821at2"/>
<reference evidence="13 14" key="1">
    <citation type="submission" date="2017-04" db="EMBL/GenBank/DDBJ databases">
        <title>Whole Genome Sequence of 1,4-Dioxane Degrading Bacterium Mycobacterium dioxanotrophicus PH-06.</title>
        <authorList>
            <person name="He Y."/>
        </authorList>
    </citation>
    <scope>NUCLEOTIDE SEQUENCE [LARGE SCALE GENOMIC DNA]</scope>
    <source>
        <strain evidence="13 14">PH-06</strain>
    </source>
</reference>
<feature type="transmembrane region" description="Helical" evidence="11">
    <location>
        <begin position="35"/>
        <end position="53"/>
    </location>
</feature>
<dbReference type="InterPro" id="IPR036259">
    <property type="entry name" value="MFS_trans_sf"/>
</dbReference>
<dbReference type="PROSITE" id="PS00216">
    <property type="entry name" value="SUGAR_TRANSPORT_1"/>
    <property type="match status" value="1"/>
</dbReference>
<evidence type="ECO:0000256" key="3">
    <source>
        <dbReference type="ARBA" id="ARBA00022448"/>
    </source>
</evidence>
<keyword evidence="3" id="KW-0813">Transport</keyword>
<dbReference type="RefSeq" id="WP_087082896.1">
    <property type="nucleotide sequence ID" value="NZ_CP020809.1"/>
</dbReference>
<dbReference type="InterPro" id="IPR020846">
    <property type="entry name" value="MFS_dom"/>
</dbReference>
<evidence type="ECO:0000313" key="13">
    <source>
        <dbReference type="EMBL" id="ART74001.1"/>
    </source>
</evidence>
<evidence type="ECO:0000256" key="8">
    <source>
        <dbReference type="ARBA" id="ARBA00023136"/>
    </source>
</evidence>
<feature type="transmembrane region" description="Helical" evidence="11">
    <location>
        <begin position="92"/>
        <end position="110"/>
    </location>
</feature>
<keyword evidence="4" id="KW-1003">Cell membrane</keyword>
<comment type="function">
    <text evidence="9">May be a proton symporter involved in the uptake of osmolytes such as proline and glycine betaine.</text>
</comment>
<keyword evidence="7 11" id="KW-1133">Transmembrane helix</keyword>
<evidence type="ECO:0000256" key="1">
    <source>
        <dbReference type="ARBA" id="ARBA00004651"/>
    </source>
</evidence>
<dbReference type="InterPro" id="IPR005828">
    <property type="entry name" value="MFS_sugar_transport-like"/>
</dbReference>
<feature type="transmembrane region" description="Helical" evidence="11">
    <location>
        <begin position="407"/>
        <end position="425"/>
    </location>
</feature>
<evidence type="ECO:0000256" key="9">
    <source>
        <dbReference type="ARBA" id="ARBA00037295"/>
    </source>
</evidence>
<dbReference type="InterPro" id="IPR051084">
    <property type="entry name" value="H+-coupled_symporters"/>
</dbReference>
<feature type="transmembrane region" description="Helical" evidence="11">
    <location>
        <begin position="284"/>
        <end position="301"/>
    </location>
</feature>
<organism evidence="13 14">
    <name type="scientific">Mycobacterium dioxanotrophicus</name>
    <dbReference type="NCBI Taxonomy" id="482462"/>
    <lineage>
        <taxon>Bacteria</taxon>
        <taxon>Bacillati</taxon>
        <taxon>Actinomycetota</taxon>
        <taxon>Actinomycetes</taxon>
        <taxon>Mycobacteriales</taxon>
        <taxon>Mycobacteriaceae</taxon>
        <taxon>Mycobacterium</taxon>
    </lineage>
</organism>
<sequence>MTSTQRSSDPEPRARSVAGNVIRGSLGNLIEWYDWYAYAAFSIYFASVFFPSGNPTAQLLNTAGIFAVGFLVRPLGGWMFGRYADRFGRRAALTLSVTLMGAGSLGIAFLPGYAQIGALAPVLLVIARLLQGLSLGGEYGTSATYLSEVATPHRRGFYSSFQYVTLTSGQLLALGVQIILQQMLTPEQLHSWGWRIAFVIGAAAAVTVMWLRRTMDESPNYELAVRENAAGGERGSLRVLLQYPRECLTVVGLTLGGTIAFYTFTTYMQKFMINTAGLPKEEVTWINFVALLIFVALQPLVGALSDRIGRRPLLIAFGVGATLCTVPLLTAVAHVESALAAFGLMMIGLVIVSGYTSINAVVKAELFPARIRALGVGLPYALTVAIFGGTTEYVALGLKNIGHENWFFGYVAAAALVSLLVYVFMGESSRRSQLERETRELNAGIGESVTVSPTAS</sequence>
<feature type="transmembrane region" description="Helical" evidence="11">
    <location>
        <begin position="313"/>
        <end position="333"/>
    </location>
</feature>
<evidence type="ECO:0000256" key="5">
    <source>
        <dbReference type="ARBA" id="ARBA00022692"/>
    </source>
</evidence>
<feature type="transmembrane region" description="Helical" evidence="11">
    <location>
        <begin position="374"/>
        <end position="395"/>
    </location>
</feature>
<feature type="domain" description="Major facilitator superfamily (MFS) profile" evidence="12">
    <location>
        <begin position="20"/>
        <end position="430"/>
    </location>
</feature>
<feature type="transmembrane region" description="Helical" evidence="11">
    <location>
        <begin position="59"/>
        <end position="80"/>
    </location>
</feature>
<evidence type="ECO:0000313" key="14">
    <source>
        <dbReference type="Proteomes" id="UP000195331"/>
    </source>
</evidence>
<feature type="transmembrane region" description="Helical" evidence="11">
    <location>
        <begin position="339"/>
        <end position="362"/>
    </location>
</feature>
<dbReference type="InterPro" id="IPR005829">
    <property type="entry name" value="Sugar_transporter_CS"/>
</dbReference>
<feature type="transmembrane region" description="Helical" evidence="11">
    <location>
        <begin position="192"/>
        <end position="211"/>
    </location>
</feature>
<dbReference type="PANTHER" id="PTHR43528">
    <property type="entry name" value="ALPHA-KETOGLUTARATE PERMEASE"/>
    <property type="match status" value="1"/>
</dbReference>
<comment type="subcellular location">
    <subcellularLocation>
        <location evidence="1">Cell membrane</location>
        <topology evidence="1">Multi-pass membrane protein</topology>
    </subcellularLocation>
</comment>
<dbReference type="Gene3D" id="1.20.1250.20">
    <property type="entry name" value="MFS general substrate transporter like domains"/>
    <property type="match status" value="2"/>
</dbReference>
<evidence type="ECO:0000256" key="4">
    <source>
        <dbReference type="ARBA" id="ARBA00022475"/>
    </source>
</evidence>
<accession>A0A1Y0CFF5</accession>
<dbReference type="FunFam" id="1.20.1250.20:FF:000300">
    <property type="entry name" value="Dicarboxylate MFS transporter"/>
    <property type="match status" value="1"/>
</dbReference>
<keyword evidence="14" id="KW-1185">Reference proteome</keyword>
<evidence type="ECO:0000256" key="7">
    <source>
        <dbReference type="ARBA" id="ARBA00022989"/>
    </source>
</evidence>
<name>A0A1Y0CFF5_9MYCO</name>
<evidence type="ECO:0000256" key="10">
    <source>
        <dbReference type="ARBA" id="ARBA00039918"/>
    </source>
</evidence>
<keyword evidence="8 11" id="KW-0472">Membrane</keyword>
<dbReference type="Pfam" id="PF00083">
    <property type="entry name" value="Sugar_tr"/>
    <property type="match status" value="2"/>
</dbReference>
<gene>
    <name evidence="13" type="ORF">BTO20_30190</name>
</gene>
<dbReference type="PANTHER" id="PTHR43528:SF5">
    <property type="entry name" value="PROLINE_BETAINE TRANSPORTER"/>
    <property type="match status" value="1"/>
</dbReference>
<dbReference type="GO" id="GO:0015293">
    <property type="term" value="F:symporter activity"/>
    <property type="evidence" value="ECO:0007669"/>
    <property type="project" value="UniProtKB-KW"/>
</dbReference>
<dbReference type="EMBL" id="CP020809">
    <property type="protein sequence ID" value="ART74001.1"/>
    <property type="molecule type" value="Genomic_DNA"/>
</dbReference>
<dbReference type="AlphaFoldDB" id="A0A1Y0CFF5"/>
<keyword evidence="5 11" id="KW-0812">Transmembrane</keyword>
<dbReference type="FunFam" id="1.20.1250.20:FF:000001">
    <property type="entry name" value="Dicarboxylate MFS transporter"/>
    <property type="match status" value="1"/>
</dbReference>
<dbReference type="GO" id="GO:0005886">
    <property type="term" value="C:plasma membrane"/>
    <property type="evidence" value="ECO:0007669"/>
    <property type="project" value="UniProtKB-SubCell"/>
</dbReference>
<dbReference type="KEGG" id="mdx:BTO20_30190"/>
<protein>
    <recommendedName>
        <fullName evidence="10">Putative proline/betaine transporter</fullName>
    </recommendedName>
</protein>
<dbReference type="PROSITE" id="PS00217">
    <property type="entry name" value="SUGAR_TRANSPORT_2"/>
    <property type="match status" value="1"/>
</dbReference>
<keyword evidence="6" id="KW-0769">Symport</keyword>
<dbReference type="PROSITE" id="PS50850">
    <property type="entry name" value="MFS"/>
    <property type="match status" value="1"/>
</dbReference>
<evidence type="ECO:0000259" key="12">
    <source>
        <dbReference type="PROSITE" id="PS50850"/>
    </source>
</evidence>
<evidence type="ECO:0000256" key="11">
    <source>
        <dbReference type="SAM" id="Phobius"/>
    </source>
</evidence>
<proteinExistence type="inferred from homology"/>
<feature type="transmembrane region" description="Helical" evidence="11">
    <location>
        <begin position="157"/>
        <end position="180"/>
    </location>
</feature>
<dbReference type="CDD" id="cd17367">
    <property type="entry name" value="MFS_KgtP"/>
    <property type="match status" value="1"/>
</dbReference>
<evidence type="ECO:0000256" key="2">
    <source>
        <dbReference type="ARBA" id="ARBA00008240"/>
    </source>
</evidence>
<evidence type="ECO:0000256" key="6">
    <source>
        <dbReference type="ARBA" id="ARBA00022847"/>
    </source>
</evidence>
<feature type="transmembrane region" description="Helical" evidence="11">
    <location>
        <begin position="247"/>
        <end position="264"/>
    </location>
</feature>
<dbReference type="Proteomes" id="UP000195331">
    <property type="component" value="Chromosome"/>
</dbReference>
<dbReference type="SUPFAM" id="SSF103473">
    <property type="entry name" value="MFS general substrate transporter"/>
    <property type="match status" value="1"/>
</dbReference>
<comment type="similarity">
    <text evidence="2">Belongs to the major facilitator superfamily. Metabolite:H+ Symporter (MHS) family (TC 2.A.1.6) family.</text>
</comment>